<sequence length="148" mass="16631">MKPIKLLAILLVNASVLAIMATPALARPKLSQACQQPSPVVDIWSLETMLTKSGVLNDSMAKKEKELAIRDYIKQKNDKYRQCQIGGKTASSCNKPKMSSRQIETNLLNQGSIAQDTKDEKKQQLVEEYRHKRESEYRLCQLKLGAAL</sequence>
<proteinExistence type="predicted"/>
<gene>
    <name evidence="2" type="ordered locus">SVI_3104</name>
</gene>
<dbReference type="EMBL" id="AP011177">
    <property type="protein sequence ID" value="BAJ03075.1"/>
    <property type="molecule type" value="Genomic_DNA"/>
</dbReference>
<keyword evidence="3" id="KW-1185">Reference proteome</keyword>
<feature type="signal peptide" evidence="1">
    <location>
        <begin position="1"/>
        <end position="26"/>
    </location>
</feature>
<dbReference type="Proteomes" id="UP000002350">
    <property type="component" value="Chromosome"/>
</dbReference>
<evidence type="ECO:0000313" key="2">
    <source>
        <dbReference type="EMBL" id="BAJ03075.1"/>
    </source>
</evidence>
<dbReference type="OrthoDB" id="6264847at2"/>
<dbReference type="RefSeq" id="WP_013052372.1">
    <property type="nucleotide sequence ID" value="NC_014012.1"/>
</dbReference>
<evidence type="ECO:0000256" key="1">
    <source>
        <dbReference type="SAM" id="SignalP"/>
    </source>
</evidence>
<reference evidence="3" key="1">
    <citation type="journal article" date="2010" name="Mol. Biosyst.">
        <title>Complete genome sequence and comparative analysis of Shewanella violacea, a psychrophilic and piezophilic bacterium from deep sea floor sediments.</title>
        <authorList>
            <person name="Aono E."/>
            <person name="Baba T."/>
            <person name="Ara T."/>
            <person name="Nishi T."/>
            <person name="Nakamichi T."/>
            <person name="Inamoto E."/>
            <person name="Toyonaga H."/>
            <person name="Hasegawa M."/>
            <person name="Takai Y."/>
            <person name="Okumura Y."/>
            <person name="Baba M."/>
            <person name="Tomita M."/>
            <person name="Kato C."/>
            <person name="Oshima T."/>
            <person name="Nakasone K."/>
            <person name="Mori H."/>
        </authorList>
    </citation>
    <scope>NUCLEOTIDE SEQUENCE [LARGE SCALE GENOMIC DNA]</scope>
    <source>
        <strain evidence="3">JCM 10179 / CIP 106290 / LMG 19151 / DSS12</strain>
    </source>
</reference>
<dbReference type="HOGENOM" id="CLU_1757579_0_0_6"/>
<dbReference type="KEGG" id="svo:SVI_3104"/>
<accession>D4ZAN0</accession>
<name>D4ZAN0_SHEVD</name>
<keyword evidence="1" id="KW-0732">Signal</keyword>
<evidence type="ECO:0000313" key="3">
    <source>
        <dbReference type="Proteomes" id="UP000002350"/>
    </source>
</evidence>
<dbReference type="STRING" id="637905.SVI_3104"/>
<dbReference type="eggNOG" id="ENOG502ZR3F">
    <property type="taxonomic scope" value="Bacteria"/>
</dbReference>
<protein>
    <submittedName>
        <fullName evidence="2">Uncharacterized protein</fullName>
    </submittedName>
</protein>
<dbReference type="AlphaFoldDB" id="D4ZAN0"/>
<feature type="chain" id="PRO_5003067540" evidence="1">
    <location>
        <begin position="27"/>
        <end position="148"/>
    </location>
</feature>
<organism evidence="2 3">
    <name type="scientific">Shewanella violacea (strain JCM 10179 / CIP 106290 / LMG 19151 / DSS12)</name>
    <dbReference type="NCBI Taxonomy" id="637905"/>
    <lineage>
        <taxon>Bacteria</taxon>
        <taxon>Pseudomonadati</taxon>
        <taxon>Pseudomonadota</taxon>
        <taxon>Gammaproteobacteria</taxon>
        <taxon>Alteromonadales</taxon>
        <taxon>Shewanellaceae</taxon>
        <taxon>Shewanella</taxon>
    </lineage>
</organism>